<evidence type="ECO:0000313" key="1">
    <source>
        <dbReference type="EMBL" id="TWJ14490.1"/>
    </source>
</evidence>
<comment type="caution">
    <text evidence="1">The sequence shown here is derived from an EMBL/GenBank/DDBJ whole genome shotgun (WGS) entry which is preliminary data.</text>
</comment>
<name>A0A562V9D7_9ACTN</name>
<proteinExistence type="predicted"/>
<dbReference type="OrthoDB" id="3668204at2"/>
<dbReference type="Proteomes" id="UP000321617">
    <property type="component" value="Unassembled WGS sequence"/>
</dbReference>
<evidence type="ECO:0000313" key="2">
    <source>
        <dbReference type="Proteomes" id="UP000321617"/>
    </source>
</evidence>
<dbReference type="RefSeq" id="WP_147131585.1">
    <property type="nucleotide sequence ID" value="NZ_BAABIJ010000001.1"/>
</dbReference>
<accession>A0A562V9D7</accession>
<gene>
    <name evidence="1" type="ORF">LX16_0174</name>
</gene>
<dbReference type="AlphaFoldDB" id="A0A562V9D7"/>
<sequence>MSHRQFDPVRDAVDIASRQWLLPGERLLYVSTRPDVLVEMPRRNRAGKLKSPLMLRILKWVFLWPFLLWHAVEISEPEPNGPPASTVTYGPDPRCLASAHLAPGVKPRRSFWVLTDRRFAYLQAVPTGEGLVASAGPLDVKAAIRNTRKKVAVTMGHRDLPVEPVRLTAVAEYGPGEFSPQGVVVRELPLGFTPRTARYHRILLRDGSGVDLIDTPPEPPRR</sequence>
<reference evidence="1 2" key="1">
    <citation type="journal article" date="2013" name="Stand. Genomic Sci.">
        <title>Genomic Encyclopedia of Type Strains, Phase I: The one thousand microbial genomes (KMG-I) project.</title>
        <authorList>
            <person name="Kyrpides N.C."/>
            <person name="Woyke T."/>
            <person name="Eisen J.A."/>
            <person name="Garrity G."/>
            <person name="Lilburn T.G."/>
            <person name="Beck B.J."/>
            <person name="Whitman W.B."/>
            <person name="Hugenholtz P."/>
            <person name="Klenk H.P."/>
        </authorList>
    </citation>
    <scope>NUCLEOTIDE SEQUENCE [LARGE SCALE GENOMIC DNA]</scope>
    <source>
        <strain evidence="1 2">DSM 45044</strain>
    </source>
</reference>
<dbReference type="EMBL" id="VLLL01000005">
    <property type="protein sequence ID" value="TWJ14490.1"/>
    <property type="molecule type" value="Genomic_DNA"/>
</dbReference>
<organism evidence="1 2">
    <name type="scientific">Stackebrandtia albiflava</name>
    <dbReference type="NCBI Taxonomy" id="406432"/>
    <lineage>
        <taxon>Bacteria</taxon>
        <taxon>Bacillati</taxon>
        <taxon>Actinomycetota</taxon>
        <taxon>Actinomycetes</taxon>
        <taxon>Glycomycetales</taxon>
        <taxon>Glycomycetaceae</taxon>
        <taxon>Stackebrandtia</taxon>
    </lineage>
</organism>
<protein>
    <submittedName>
        <fullName evidence="1">Uncharacterized protein</fullName>
    </submittedName>
</protein>
<keyword evidence="2" id="KW-1185">Reference proteome</keyword>